<accession>A0A7S3K1J2</accession>
<organism evidence="4">
    <name type="scientific">Aureoumbra lagunensis</name>
    <dbReference type="NCBI Taxonomy" id="44058"/>
    <lineage>
        <taxon>Eukaryota</taxon>
        <taxon>Sar</taxon>
        <taxon>Stramenopiles</taxon>
        <taxon>Ochrophyta</taxon>
        <taxon>Pelagophyceae</taxon>
        <taxon>Pelagomonadales</taxon>
        <taxon>Aureoumbra</taxon>
    </lineage>
</organism>
<evidence type="ECO:0000259" key="2">
    <source>
        <dbReference type="Pfam" id="PF10307"/>
    </source>
</evidence>
<dbReference type="InterPro" id="IPR027417">
    <property type="entry name" value="P-loop_NTPase"/>
</dbReference>
<dbReference type="PANTHER" id="PTHR15934">
    <property type="entry name" value="RNA 2',3'-CYCLIC PHOSPHODIESTERASE"/>
    <property type="match status" value="1"/>
</dbReference>
<dbReference type="SUPFAM" id="SSF55144">
    <property type="entry name" value="LigT-like"/>
    <property type="match status" value="1"/>
</dbReference>
<dbReference type="Pfam" id="PF10469">
    <property type="entry name" value="AKAP7_NLS"/>
    <property type="match status" value="1"/>
</dbReference>
<evidence type="ECO:0000313" key="4">
    <source>
        <dbReference type="EMBL" id="CAE0369971.1"/>
    </source>
</evidence>
<dbReference type="GO" id="GO:0005829">
    <property type="term" value="C:cytosol"/>
    <property type="evidence" value="ECO:0007669"/>
    <property type="project" value="TreeGrafter"/>
</dbReference>
<name>A0A7S3K1J2_9STRA</name>
<dbReference type="GO" id="GO:0034237">
    <property type="term" value="F:protein kinase A regulatory subunit binding"/>
    <property type="evidence" value="ECO:0007669"/>
    <property type="project" value="TreeGrafter"/>
</dbReference>
<dbReference type="EMBL" id="HBIJ01016108">
    <property type="protein sequence ID" value="CAE0369971.1"/>
    <property type="molecule type" value="Transcribed_RNA"/>
</dbReference>
<dbReference type="Pfam" id="PF10307">
    <property type="entry name" value="HAD_SAK_1"/>
    <property type="match status" value="1"/>
</dbReference>
<evidence type="ECO:0000259" key="1">
    <source>
        <dbReference type="Pfam" id="PF04457"/>
    </source>
</evidence>
<feature type="domain" description="MJ1316 RNA cyclic group end recognition" evidence="1">
    <location>
        <begin position="23"/>
        <end position="98"/>
    </location>
</feature>
<dbReference type="InterPro" id="IPR040459">
    <property type="entry name" value="MJ1316"/>
</dbReference>
<protein>
    <submittedName>
        <fullName evidence="4">Uncharacterized protein</fullName>
    </submittedName>
</protein>
<dbReference type="GO" id="GO:0010738">
    <property type="term" value="P:regulation of protein kinase A signaling"/>
    <property type="evidence" value="ECO:0007669"/>
    <property type="project" value="TreeGrafter"/>
</dbReference>
<feature type="domain" description="Swiss Army Knife RNA repair protein HAD" evidence="2">
    <location>
        <begin position="1163"/>
        <end position="1245"/>
    </location>
</feature>
<dbReference type="SUPFAM" id="SSF52540">
    <property type="entry name" value="P-loop containing nucleoside triphosphate hydrolases"/>
    <property type="match status" value="1"/>
</dbReference>
<sequence>MGKCNKKKKSLNEGTHYAGRIRMRTSLDVIHRCQHDINIDENQVLIGYWDRILSKIIEKPLKAFSSWGHIENAARDELAIPLHRIEYIKYRAKLIWDRATKLDVVFGSTPPFTKLSFTLEDNDCSIVSPQESHYTPLQELAYAQGIENFDQLKCLLTGPGFGCKVKTATIGNTGCRIFSVMYDDQKYFVKQTHDMSLEARALDHCRGCIYEQSFPFRLVCAAFDKFWQVEDHRAADIHFEDQDLTVTEKCDGLLTKMYYYQGEWRIASNSMPCAFSAIFRWGDVDEAIEEKEENTTSVGSLFMDAVQASVDGGWKALCEALRTDRCYAFELLHPRARIVVPHVAPRLVHLLTRQLPDGLQIEDVEIAQLVPHARILPRSIYARVHGSTKQTLLNIARRLPAYIEGFVAQDSSGRRVKIKGTMYLMAHHSRERSEQRGFFAASSLIEIPLSCWQHRILLQEILLQDQALVKQLLPKIVNRLMDENNATEVEVMESISTNVEGPFRLQLEKFLHSEIMSCYSAGPIRTMSSAIEDNTSIAHQKTKPNERLDPRRPNYFVCIKIDNPAILNHVRVLQQALVDFDSELKASLQPIYSLHITLATAYVNSRQQLTKLKEVLARIVPNLLATYLSIGAITIEGVNSFRVRGQVVFIEPVEQGRLIALMDCIYNVIESIGILAAGRRAQNRPHITVAKLPRALVRSIGFFDESAWRCRGFGPKSNFGIQYVNTLELCEVGLNGGTAPSGFYRTQLSLVGIRPRTVRVSFADATERIVELANSMMSLMLICRGCPGSGKTFFAQQVKQRIQQFATCQVCSADYYFERRGQFDATNLAHAHAECKNSVRTALLSKTRIVIIDNTNCTLNEVATYLDLAASLNSCIHIAFVEFECDSLAQARRFALRSVHKAPADSAWRRWDVIPIQKEWTYLVVNTQMEHNLEESLNNLAAARRLRYCGIFLTEASKQKLVQVYPPLHPVVKAQHVTIAFRPEVGSIQLRAVAAHFGQNVKLQISNPVSNANSQVVHCIEQSLKWQGHITISYAIGSRAADSRYLTFEDIPMNNDIELDGIVGVHTGTEELISANAVVQTAQALGSKKRATLSQKCPIVVNELVADSNWTQSNKLYIWDFDKTLVETAECSSRKISSKLPSPDDPKSLDYPSTPLPALALLHERSMSLESSSHVLITGRISRCKEAVIKIIKRYRALEALDACVFKPNAWNSKSSHYKACALEQILNTMPNVKEVVVYDDDVNARNAYINLRSGFLSMGRSLSIEAHDPHQLNVSQPPLRKWLACFGLGDRPQSLSDQGLEAFNLLKVYIQDKAECKIVGSWARGRCSDVDVLCFGPEDAISFLERLESQLSADRNISATYIGRSPRRSVLSFQMKSGLEIDVSVADAYDTKENSKNCDDVTLCALDALSIALAARGIVGAPWLHSLRTHELFKALDLFKLNSEIADSISPAALAASFAAAVADKKIPVPGKQGKSASSMRKERTRRVFAEIAKIMAVPLWFKNKHCLDTLARAVPFPPQDAKVLVRFKIIKGPGISHYSSFKRTWARVSSASARLFQCQNLVVVPGPPEVCSRKEFFLFAVCGDGVQSPQQVKALLNDPLAEVLVP</sequence>
<dbReference type="InterPro" id="IPR052641">
    <property type="entry name" value="AKAP7_isoform_gamma"/>
</dbReference>
<feature type="domain" description="A-kinase anchor protein 7-like phosphoesterase" evidence="3">
    <location>
        <begin position="553"/>
        <end position="746"/>
    </location>
</feature>
<dbReference type="PANTHER" id="PTHR15934:SF6">
    <property type="entry name" value="A-KINASE ANCHOR PROTEIN 7 ISOFORM GAMMA"/>
    <property type="match status" value="1"/>
</dbReference>
<dbReference type="Pfam" id="PF04457">
    <property type="entry name" value="MJ1316"/>
    <property type="match status" value="1"/>
</dbReference>
<reference evidence="4" key="1">
    <citation type="submission" date="2021-01" db="EMBL/GenBank/DDBJ databases">
        <authorList>
            <person name="Corre E."/>
            <person name="Pelletier E."/>
            <person name="Niang G."/>
            <person name="Scheremetjew M."/>
            <person name="Finn R."/>
            <person name="Kale V."/>
            <person name="Holt S."/>
            <person name="Cochrane G."/>
            <person name="Meng A."/>
            <person name="Brown T."/>
            <person name="Cohen L."/>
        </authorList>
    </citation>
    <scope>NUCLEOTIDE SEQUENCE</scope>
    <source>
        <strain evidence="4">CCMP1510</strain>
    </source>
</reference>
<proteinExistence type="predicted"/>
<dbReference type="InterPro" id="IPR009097">
    <property type="entry name" value="Cyclic_Pdiesterase"/>
</dbReference>
<dbReference type="InterPro" id="IPR018812">
    <property type="entry name" value="SAK_HAD"/>
</dbReference>
<dbReference type="Gene3D" id="3.90.1140.10">
    <property type="entry name" value="Cyclic phosphodiesterase"/>
    <property type="match status" value="1"/>
</dbReference>
<dbReference type="Pfam" id="PF13671">
    <property type="entry name" value="AAA_33"/>
    <property type="match status" value="1"/>
</dbReference>
<gene>
    <name evidence="4" type="ORF">ALAG00032_LOCUS10735</name>
</gene>
<evidence type="ECO:0000259" key="3">
    <source>
        <dbReference type="Pfam" id="PF10469"/>
    </source>
</evidence>
<dbReference type="InterPro" id="IPR019510">
    <property type="entry name" value="AKAP7-like_phosphoesterase"/>
</dbReference>
<dbReference type="Gene3D" id="3.40.50.300">
    <property type="entry name" value="P-loop containing nucleotide triphosphate hydrolases"/>
    <property type="match status" value="1"/>
</dbReference>